<name>A0A4R9G1F6_9LEPT</name>
<dbReference type="EMBL" id="RQEP01000010">
    <property type="protein sequence ID" value="TGK05043.1"/>
    <property type="molecule type" value="Genomic_DNA"/>
</dbReference>
<dbReference type="RefSeq" id="WP_135587221.1">
    <property type="nucleotide sequence ID" value="NZ_RQEP01000010.1"/>
</dbReference>
<dbReference type="OrthoDB" id="9802991at2"/>
<keyword evidence="2" id="KW-1185">Reference proteome</keyword>
<dbReference type="Proteomes" id="UP000297453">
    <property type="component" value="Unassembled WGS sequence"/>
</dbReference>
<dbReference type="PANTHER" id="PTHR21562">
    <property type="entry name" value="NOTUM-RELATED"/>
    <property type="match status" value="1"/>
</dbReference>
<dbReference type="GO" id="GO:0016787">
    <property type="term" value="F:hydrolase activity"/>
    <property type="evidence" value="ECO:0007669"/>
    <property type="project" value="InterPro"/>
</dbReference>
<dbReference type="InterPro" id="IPR004963">
    <property type="entry name" value="PAE/NOTUM"/>
</dbReference>
<organism evidence="1 2">
    <name type="scientific">Leptospira semungkisensis</name>
    <dbReference type="NCBI Taxonomy" id="2484985"/>
    <lineage>
        <taxon>Bacteria</taxon>
        <taxon>Pseudomonadati</taxon>
        <taxon>Spirochaetota</taxon>
        <taxon>Spirochaetia</taxon>
        <taxon>Leptospirales</taxon>
        <taxon>Leptospiraceae</taxon>
        <taxon>Leptospira</taxon>
    </lineage>
</organism>
<comment type="caution">
    <text evidence="1">The sequence shown here is derived from an EMBL/GenBank/DDBJ whole genome shotgun (WGS) entry which is preliminary data.</text>
</comment>
<protein>
    <submittedName>
        <fullName evidence="1">Pectinacetylesterase</fullName>
    </submittedName>
</protein>
<proteinExistence type="predicted"/>
<dbReference type="PANTHER" id="PTHR21562:SF83">
    <property type="entry name" value="PECTIN ACETYLESTERASE 4"/>
    <property type="match status" value="1"/>
</dbReference>
<dbReference type="AlphaFoldDB" id="A0A4R9G1F6"/>
<dbReference type="Pfam" id="PF03283">
    <property type="entry name" value="PAE"/>
    <property type="match status" value="1"/>
</dbReference>
<reference evidence="1" key="1">
    <citation type="journal article" date="2019" name="PLoS Negl. Trop. Dis.">
        <title>Revisiting the worldwide diversity of Leptospira species in the environment.</title>
        <authorList>
            <person name="Vincent A.T."/>
            <person name="Schiettekatte O."/>
            <person name="Bourhy P."/>
            <person name="Veyrier F.J."/>
            <person name="Picardeau M."/>
        </authorList>
    </citation>
    <scope>NUCLEOTIDE SEQUENCE [LARGE SCALE GENOMIC DNA]</scope>
    <source>
        <strain evidence="1">SSS9</strain>
    </source>
</reference>
<gene>
    <name evidence="1" type="ORF">EHO59_09385</name>
</gene>
<accession>A0A4R9G1F6</accession>
<evidence type="ECO:0000313" key="1">
    <source>
        <dbReference type="EMBL" id="TGK05043.1"/>
    </source>
</evidence>
<sequence length="506" mass="54307">MFRLMLVFVFFSSILCTKSSNSNSETVMNAAILGLAVSPYHRITPKPDTFTTQVDHGSGTPYTYTASFTPECSGTEGNTNFYFFRKTVRNSNTKLLINFMGGGACWDDANCFGDNTTTYFNQLNTIPDFAINLIFKGIMDQTVGTNPFRNYDIIFIPYCTGDLHIGSKVTTYARGTIQHHGYDNVLSVLKFIQGAYPKLDAVFVIGQSAGGYGTILNFPIIRETVTSISSGAQVRMLSDASNAVVPTSSYTPGPAFFPVLESSWGVENGIGNGSGHFTNSNLPQWVSGITSTYTTSVGASLNDYFKKVADEYPNDRLAQYAAVFDGNQRYFYNVMGQIDKINASQLTYTTATVADPLQSGKSYSAIFGDSDGSSMADGNGSSSDDFTTCDWSKQAISKMKDAASKSNYRYYLGPGDVHTISTSNDMYSLVSGTVNFADWLGDFATGSGAIPASVQCNDSAGSCVNTNLITSTINTTLGEATSDASYLTTPKRNLFSACGGAAGLGL</sequence>
<evidence type="ECO:0000313" key="2">
    <source>
        <dbReference type="Proteomes" id="UP000297453"/>
    </source>
</evidence>